<organism evidence="1 2">
    <name type="scientific">Arctium lappa</name>
    <name type="common">Greater burdock</name>
    <name type="synonym">Lappa major</name>
    <dbReference type="NCBI Taxonomy" id="4217"/>
    <lineage>
        <taxon>Eukaryota</taxon>
        <taxon>Viridiplantae</taxon>
        <taxon>Streptophyta</taxon>
        <taxon>Embryophyta</taxon>
        <taxon>Tracheophyta</taxon>
        <taxon>Spermatophyta</taxon>
        <taxon>Magnoliopsida</taxon>
        <taxon>eudicotyledons</taxon>
        <taxon>Gunneridae</taxon>
        <taxon>Pentapetalae</taxon>
        <taxon>asterids</taxon>
        <taxon>campanulids</taxon>
        <taxon>Asterales</taxon>
        <taxon>Asteraceae</taxon>
        <taxon>Carduoideae</taxon>
        <taxon>Cardueae</taxon>
        <taxon>Arctiinae</taxon>
        <taxon>Arctium</taxon>
    </lineage>
</organism>
<sequence>MGSTESTGRSNQTSEDEDEGSQPENGSSGGGSGGAGKAIAIVAAGTVMAWGISKMISGSKDSESKEKDDAMKIKAHEMGSSLSNFPINYESIQYEAMGKGPTCIWSPPPRGRFKMNTDGVCYGTKLYDGTVEQGKSGYAGILRNDRGEWVRGFQGFIDLTDSFTAELNGIYYGIKLLDKPEYKGSILETDHRGAFESLNKSEGCKDKHPIIEESKLLARKYNITIEYVPRGANRCADKLANMAVDKLEEYLELKDCPQDPEFLSRYYQDLKSCK</sequence>
<name>A0ACB8XM42_ARCLA</name>
<dbReference type="Proteomes" id="UP001055879">
    <property type="component" value="Linkage Group LG16"/>
</dbReference>
<accession>A0ACB8XM42</accession>
<comment type="caution">
    <text evidence="1">The sequence shown here is derived from an EMBL/GenBank/DDBJ whole genome shotgun (WGS) entry which is preliminary data.</text>
</comment>
<keyword evidence="2" id="KW-1185">Reference proteome</keyword>
<evidence type="ECO:0000313" key="2">
    <source>
        <dbReference type="Proteomes" id="UP001055879"/>
    </source>
</evidence>
<protein>
    <submittedName>
        <fullName evidence="1">Uncharacterized protein</fullName>
    </submittedName>
</protein>
<evidence type="ECO:0000313" key="1">
    <source>
        <dbReference type="EMBL" id="KAI3669148.1"/>
    </source>
</evidence>
<reference evidence="2" key="1">
    <citation type="journal article" date="2022" name="Mol. Ecol. Resour.">
        <title>The genomes of chicory, endive, great burdock and yacon provide insights into Asteraceae palaeo-polyploidization history and plant inulin production.</title>
        <authorList>
            <person name="Fan W."/>
            <person name="Wang S."/>
            <person name="Wang H."/>
            <person name="Wang A."/>
            <person name="Jiang F."/>
            <person name="Liu H."/>
            <person name="Zhao H."/>
            <person name="Xu D."/>
            <person name="Zhang Y."/>
        </authorList>
    </citation>
    <scope>NUCLEOTIDE SEQUENCE [LARGE SCALE GENOMIC DNA]</scope>
    <source>
        <strain evidence="2">cv. Niubang</strain>
    </source>
</reference>
<proteinExistence type="predicted"/>
<gene>
    <name evidence="1" type="ORF">L6452_40373</name>
</gene>
<reference evidence="1 2" key="2">
    <citation type="journal article" date="2022" name="Mol. Ecol. Resour.">
        <title>The genomes of chicory, endive, great burdock and yacon provide insights into Asteraceae paleo-polyploidization history and plant inulin production.</title>
        <authorList>
            <person name="Fan W."/>
            <person name="Wang S."/>
            <person name="Wang H."/>
            <person name="Wang A."/>
            <person name="Jiang F."/>
            <person name="Liu H."/>
            <person name="Zhao H."/>
            <person name="Xu D."/>
            <person name="Zhang Y."/>
        </authorList>
    </citation>
    <scope>NUCLEOTIDE SEQUENCE [LARGE SCALE GENOMIC DNA]</scope>
    <source>
        <strain evidence="2">cv. Niubang</strain>
    </source>
</reference>
<dbReference type="EMBL" id="CM042062">
    <property type="protein sequence ID" value="KAI3669148.1"/>
    <property type="molecule type" value="Genomic_DNA"/>
</dbReference>